<dbReference type="EMBL" id="JBBNAE010000008">
    <property type="protein sequence ID" value="KAK9103065.1"/>
    <property type="molecule type" value="Genomic_DNA"/>
</dbReference>
<gene>
    <name evidence="1" type="ORF">Sjap_020319</name>
</gene>
<name>A0AAP0I0C6_9MAGN</name>
<dbReference type="AlphaFoldDB" id="A0AAP0I0C6"/>
<evidence type="ECO:0000313" key="1">
    <source>
        <dbReference type="EMBL" id="KAK9103065.1"/>
    </source>
</evidence>
<protein>
    <submittedName>
        <fullName evidence="1">Uncharacterized protein</fullName>
    </submittedName>
</protein>
<evidence type="ECO:0000313" key="2">
    <source>
        <dbReference type="Proteomes" id="UP001417504"/>
    </source>
</evidence>
<organism evidence="1 2">
    <name type="scientific">Stephania japonica</name>
    <dbReference type="NCBI Taxonomy" id="461633"/>
    <lineage>
        <taxon>Eukaryota</taxon>
        <taxon>Viridiplantae</taxon>
        <taxon>Streptophyta</taxon>
        <taxon>Embryophyta</taxon>
        <taxon>Tracheophyta</taxon>
        <taxon>Spermatophyta</taxon>
        <taxon>Magnoliopsida</taxon>
        <taxon>Ranunculales</taxon>
        <taxon>Menispermaceae</taxon>
        <taxon>Menispermoideae</taxon>
        <taxon>Cissampelideae</taxon>
        <taxon>Stephania</taxon>
    </lineage>
</organism>
<reference evidence="1 2" key="1">
    <citation type="submission" date="2024-01" db="EMBL/GenBank/DDBJ databases">
        <title>Genome assemblies of Stephania.</title>
        <authorList>
            <person name="Yang L."/>
        </authorList>
    </citation>
    <scope>NUCLEOTIDE SEQUENCE [LARGE SCALE GENOMIC DNA]</scope>
    <source>
        <strain evidence="1">QJT</strain>
        <tissue evidence="1">Leaf</tissue>
    </source>
</reference>
<dbReference type="Proteomes" id="UP001417504">
    <property type="component" value="Unassembled WGS sequence"/>
</dbReference>
<proteinExistence type="predicted"/>
<sequence length="161" mass="18524">MARWMRRRSPCGGTKRALECTRSRRKCGSLCGNASRGRSSDWREELCMRGDMARYHSLKLLLLGNTLDYLLYGVPFALTPFTWHRMNCMKADVEDNTYLLIVVIREKSEKFVQLSDFIFCFCTFLANPPSVEPEVVGEMEISSMAFAYGSNTMKETNTEKF</sequence>
<comment type="caution">
    <text evidence="1">The sequence shown here is derived from an EMBL/GenBank/DDBJ whole genome shotgun (WGS) entry which is preliminary data.</text>
</comment>
<accession>A0AAP0I0C6</accession>
<keyword evidence="2" id="KW-1185">Reference proteome</keyword>